<keyword evidence="10" id="KW-0414">Isoprene biosynthesis</keyword>
<evidence type="ECO:0000256" key="9">
    <source>
        <dbReference type="ARBA" id="ARBA00058997"/>
    </source>
</evidence>
<evidence type="ECO:0000256" key="2">
    <source>
        <dbReference type="ARBA" id="ARBA00004292"/>
    </source>
</evidence>
<feature type="transmembrane region" description="Helical" evidence="10">
    <location>
        <begin position="131"/>
        <end position="153"/>
    </location>
</feature>
<feature type="transmembrane region" description="Helical" evidence="10">
    <location>
        <begin position="348"/>
        <end position="369"/>
    </location>
</feature>
<dbReference type="FunFam" id="1.20.120.1780:FF:000001">
    <property type="entry name" value="4-hydroxybenzoate octaprenyltransferase"/>
    <property type="match status" value="1"/>
</dbReference>
<comment type="subcellular location">
    <subcellularLocation>
        <location evidence="2 10">Mitochondrion inner membrane</location>
        <topology evidence="2 10">Multi-pass membrane protein</topology>
        <orientation evidence="2 10">Matrix side</orientation>
    </subcellularLocation>
</comment>
<gene>
    <name evidence="11" type="primary">COQ2</name>
    <name evidence="11" type="ORF">H4R34_003661</name>
</gene>
<comment type="caution">
    <text evidence="11">The sequence shown here is derived from an EMBL/GenBank/DDBJ whole genome shotgun (WGS) entry which is preliminary data.</text>
</comment>
<protein>
    <recommendedName>
        <fullName evidence="10">4-hydroxybenzoate polyprenyltransferase, mitochondrial</fullName>
        <shortName evidence="10">4-HB polyprenyltransferase</shortName>
        <ecNumber evidence="10">2.5.1.39</ecNumber>
    </recommendedName>
    <alternativeName>
        <fullName evidence="10">Para-hydroxybenzoate--polyprenyltransferase</fullName>
        <shortName evidence="10">PHB:PPT</shortName>
        <shortName evidence="10">PHB:polyprenyltransferase</shortName>
    </alternativeName>
</protein>
<dbReference type="Gene3D" id="1.20.120.1780">
    <property type="entry name" value="UbiA prenyltransferase"/>
    <property type="match status" value="1"/>
</dbReference>
<dbReference type="AlphaFoldDB" id="A0A9W8B0A3"/>
<sequence>MPEILLLTYCQPTTAGSVMRALPAMLRRPQRMCLTHRMHATLATLPRISCPQRSLLKAISHKCMFTSQPAVNKHCHHATTSRPPVLAPSLAPFCPSPVPTTPGYGNWIDRFPPAMRPYIFLLRVDKPIGTWLLYWPSAWGIGMAAFHLGSPILETVKMLAIFGVGAIVMRGAGCTINDIWDRDFDRQVTRTTMRPIAAGIISRPKAFVYLGAQLTVGLAVLLQLNWYSIFLGAASLPLVALYPAMKRITHWPQVVLGLAFNWGAMLGWSAMAGSCNWAVTTPLYLAGITWTLTYDTIYAHQDKQDDVKVGVKSTALLFGDRSRAILSLSSLNTIGMLCLAGYANDQSWIYYLTTVGAGGSHLAWQLATVDFDRPDDCWRKFISNTWLGALIFGGISLDYFFKDVESVDNDNNPERISS</sequence>
<dbReference type="FunFam" id="1.10.357.140:FF:000003">
    <property type="entry name" value="4-hydroxybenzoate polyprenyltransferase, mitochondrial"/>
    <property type="match status" value="1"/>
</dbReference>
<dbReference type="EMBL" id="JANBQB010000364">
    <property type="protein sequence ID" value="KAJ1977240.1"/>
    <property type="molecule type" value="Genomic_DNA"/>
</dbReference>
<keyword evidence="10" id="KW-0999">Mitochondrion inner membrane</keyword>
<keyword evidence="10" id="KW-0831">Ubiquinone biosynthesis</keyword>
<dbReference type="InterPro" id="IPR006370">
    <property type="entry name" value="HB_polyprenyltransferase-like"/>
</dbReference>
<evidence type="ECO:0000313" key="12">
    <source>
        <dbReference type="Proteomes" id="UP001151582"/>
    </source>
</evidence>
<evidence type="ECO:0000256" key="1">
    <source>
        <dbReference type="ARBA" id="ARBA00001946"/>
    </source>
</evidence>
<dbReference type="HAMAP" id="MF_01635">
    <property type="entry name" value="UbiA"/>
    <property type="match status" value="1"/>
</dbReference>
<keyword evidence="10" id="KW-0496">Mitochondrion</keyword>
<dbReference type="GO" id="GO:0008412">
    <property type="term" value="F:4-hydroxybenzoate polyprenyltransferase activity"/>
    <property type="evidence" value="ECO:0007669"/>
    <property type="project" value="UniProtKB-EC"/>
</dbReference>
<comment type="function">
    <text evidence="9 10">Catalyzes the prenylation of para-hydroxybenzoate (PHB) with an all-trans polyprenyl group. Mediates the second step in the final reaction sequence of coenzyme Q (CoQ) biosynthesis, which is the condensation of the polyisoprenoid side chain with PHB, generating the first membrane-bound Q intermediate.</text>
</comment>
<comment type="catalytic activity">
    <reaction evidence="8 10">
        <text>an all-trans-polyprenyl diphosphate + 4-hydroxybenzoate = a 4-hydroxy-3-(all-trans-polyprenyl)benzoate + diphosphate</text>
        <dbReference type="Rhea" id="RHEA:44504"/>
        <dbReference type="Rhea" id="RHEA-COMP:9514"/>
        <dbReference type="Rhea" id="RHEA-COMP:9564"/>
        <dbReference type="ChEBI" id="CHEBI:17879"/>
        <dbReference type="ChEBI" id="CHEBI:33019"/>
        <dbReference type="ChEBI" id="CHEBI:58914"/>
        <dbReference type="ChEBI" id="CHEBI:78396"/>
        <dbReference type="EC" id="2.5.1.39"/>
    </reaction>
</comment>
<comment type="pathway">
    <text evidence="10">Cofactor biosynthesis; ubiquinone biosynthesis.</text>
</comment>
<dbReference type="InterPro" id="IPR039653">
    <property type="entry name" value="Prenyltransferase"/>
</dbReference>
<evidence type="ECO:0000256" key="7">
    <source>
        <dbReference type="ARBA" id="ARBA00023136"/>
    </source>
</evidence>
<keyword evidence="4 10" id="KW-0808">Transferase</keyword>
<keyword evidence="12" id="KW-1185">Reference proteome</keyword>
<feature type="transmembrane region" description="Helical" evidence="10">
    <location>
        <begin position="192"/>
        <end position="212"/>
    </location>
</feature>
<dbReference type="EC" id="2.5.1.39" evidence="10"/>
<evidence type="ECO:0000256" key="10">
    <source>
        <dbReference type="HAMAP-Rule" id="MF_03189"/>
    </source>
</evidence>
<evidence type="ECO:0000256" key="5">
    <source>
        <dbReference type="ARBA" id="ARBA00022692"/>
    </source>
</evidence>
<dbReference type="GO" id="GO:0005743">
    <property type="term" value="C:mitochondrial inner membrane"/>
    <property type="evidence" value="ECO:0007669"/>
    <property type="project" value="UniProtKB-SubCell"/>
</dbReference>
<reference evidence="11" key="1">
    <citation type="submission" date="2022-07" db="EMBL/GenBank/DDBJ databases">
        <title>Phylogenomic reconstructions and comparative analyses of Kickxellomycotina fungi.</title>
        <authorList>
            <person name="Reynolds N.K."/>
            <person name="Stajich J.E."/>
            <person name="Barry K."/>
            <person name="Grigoriev I.V."/>
            <person name="Crous P."/>
            <person name="Smith M.E."/>
        </authorList>
    </citation>
    <scope>NUCLEOTIDE SEQUENCE</scope>
    <source>
        <strain evidence="11">RSA 567</strain>
    </source>
</reference>
<evidence type="ECO:0000313" key="11">
    <source>
        <dbReference type="EMBL" id="KAJ1977240.1"/>
    </source>
</evidence>
<feature type="transmembrane region" description="Helical" evidence="10">
    <location>
        <begin position="224"/>
        <end position="242"/>
    </location>
</feature>
<feature type="transmembrane region" description="Helical" evidence="10">
    <location>
        <begin position="254"/>
        <end position="271"/>
    </location>
</feature>
<dbReference type="Pfam" id="PF01040">
    <property type="entry name" value="UbiA"/>
    <property type="match status" value="1"/>
</dbReference>
<dbReference type="Gene3D" id="1.10.357.140">
    <property type="entry name" value="UbiA prenyltransferase"/>
    <property type="match status" value="1"/>
</dbReference>
<dbReference type="OrthoDB" id="18170at2759"/>
<dbReference type="GO" id="GO:0006744">
    <property type="term" value="P:ubiquinone biosynthetic process"/>
    <property type="evidence" value="ECO:0007669"/>
    <property type="project" value="UniProtKB-UniRule"/>
</dbReference>
<keyword evidence="6 10" id="KW-1133">Transmembrane helix</keyword>
<dbReference type="CDD" id="cd13959">
    <property type="entry name" value="PT_UbiA_COQ2"/>
    <property type="match status" value="1"/>
</dbReference>
<dbReference type="PANTHER" id="PTHR11048">
    <property type="entry name" value="PRENYLTRANSFERASES"/>
    <property type="match status" value="1"/>
</dbReference>
<accession>A0A9W8B0A3</accession>
<dbReference type="Proteomes" id="UP001151582">
    <property type="component" value="Unassembled WGS sequence"/>
</dbReference>
<organism evidence="11 12">
    <name type="scientific">Dimargaris verticillata</name>
    <dbReference type="NCBI Taxonomy" id="2761393"/>
    <lineage>
        <taxon>Eukaryota</taxon>
        <taxon>Fungi</taxon>
        <taxon>Fungi incertae sedis</taxon>
        <taxon>Zoopagomycota</taxon>
        <taxon>Kickxellomycotina</taxon>
        <taxon>Dimargaritomycetes</taxon>
        <taxon>Dimargaritales</taxon>
        <taxon>Dimargaritaceae</taxon>
        <taxon>Dimargaris</taxon>
    </lineage>
</organism>
<keyword evidence="5 10" id="KW-0812">Transmembrane</keyword>
<comment type="cofactor">
    <cofactor evidence="1 10">
        <name>Mg(2+)</name>
        <dbReference type="ChEBI" id="CHEBI:18420"/>
    </cofactor>
</comment>
<evidence type="ECO:0000256" key="4">
    <source>
        <dbReference type="ARBA" id="ARBA00022679"/>
    </source>
</evidence>
<feature type="transmembrane region" description="Helical" evidence="10">
    <location>
        <begin position="159"/>
        <end position="180"/>
    </location>
</feature>
<dbReference type="PROSITE" id="PS00943">
    <property type="entry name" value="UBIA"/>
    <property type="match status" value="1"/>
</dbReference>
<dbReference type="InterPro" id="IPR044878">
    <property type="entry name" value="UbiA_sf"/>
</dbReference>
<comment type="similarity">
    <text evidence="3 10">Belongs to the UbiA prenyltransferase family.</text>
</comment>
<name>A0A9W8B0A3_9FUNG</name>
<proteinExistence type="inferred from homology"/>
<dbReference type="GO" id="GO:0008299">
    <property type="term" value="P:isoprenoid biosynthetic process"/>
    <property type="evidence" value="ECO:0007669"/>
    <property type="project" value="UniProtKB-UniRule"/>
</dbReference>
<feature type="transmembrane region" description="Helical" evidence="10">
    <location>
        <begin position="381"/>
        <end position="401"/>
    </location>
</feature>
<dbReference type="InterPro" id="IPR030470">
    <property type="entry name" value="UbiA_prenylTrfase_CS"/>
</dbReference>
<evidence type="ECO:0000256" key="3">
    <source>
        <dbReference type="ARBA" id="ARBA00005985"/>
    </source>
</evidence>
<dbReference type="InterPro" id="IPR000537">
    <property type="entry name" value="UbiA_prenyltransferase"/>
</dbReference>
<evidence type="ECO:0000256" key="8">
    <source>
        <dbReference type="ARBA" id="ARBA00052313"/>
    </source>
</evidence>
<dbReference type="NCBIfam" id="TIGR01474">
    <property type="entry name" value="ubiA_proteo"/>
    <property type="match status" value="1"/>
</dbReference>
<dbReference type="PANTHER" id="PTHR11048:SF28">
    <property type="entry name" value="4-HYDROXYBENZOATE POLYPRENYLTRANSFERASE, MITOCHONDRIAL"/>
    <property type="match status" value="1"/>
</dbReference>
<feature type="transmembrane region" description="Helical" evidence="10">
    <location>
        <begin position="324"/>
        <end position="342"/>
    </location>
</feature>
<keyword evidence="7 10" id="KW-0472">Membrane</keyword>
<evidence type="ECO:0000256" key="6">
    <source>
        <dbReference type="ARBA" id="ARBA00022989"/>
    </source>
</evidence>